<evidence type="ECO:0000256" key="6">
    <source>
        <dbReference type="ARBA" id="ARBA00023136"/>
    </source>
</evidence>
<evidence type="ECO:0000256" key="4">
    <source>
        <dbReference type="ARBA" id="ARBA00022692"/>
    </source>
</evidence>
<organism evidence="10 11">
    <name type="scientific">Cordyceps militaris (strain CM01)</name>
    <name type="common">Caterpillar fungus</name>
    <dbReference type="NCBI Taxonomy" id="983644"/>
    <lineage>
        <taxon>Eukaryota</taxon>
        <taxon>Fungi</taxon>
        <taxon>Dikarya</taxon>
        <taxon>Ascomycota</taxon>
        <taxon>Pezizomycotina</taxon>
        <taxon>Sordariomycetes</taxon>
        <taxon>Hypocreomycetidae</taxon>
        <taxon>Hypocreales</taxon>
        <taxon>Cordycipitaceae</taxon>
        <taxon>Cordyceps</taxon>
    </lineage>
</organism>
<feature type="transmembrane region" description="Helical" evidence="8">
    <location>
        <begin position="597"/>
        <end position="616"/>
    </location>
</feature>
<dbReference type="HOGENOM" id="CLU_316867_0_0_1"/>
<dbReference type="VEuPathDB" id="FungiDB:CCM_02729"/>
<feature type="transmembrane region" description="Helical" evidence="8">
    <location>
        <begin position="848"/>
        <end position="866"/>
    </location>
</feature>
<evidence type="ECO:0000256" key="3">
    <source>
        <dbReference type="ARBA" id="ARBA00022448"/>
    </source>
</evidence>
<feature type="domain" description="Major facilitator superfamily (MFS) profile" evidence="9">
    <location>
        <begin position="428"/>
        <end position="870"/>
    </location>
</feature>
<dbReference type="AlphaFoldDB" id="G3JBF1"/>
<feature type="transmembrane region" description="Helical" evidence="8">
    <location>
        <begin position="237"/>
        <end position="258"/>
    </location>
</feature>
<feature type="transmembrane region" description="Helical" evidence="8">
    <location>
        <begin position="743"/>
        <end position="765"/>
    </location>
</feature>
<feature type="transmembrane region" description="Helical" evidence="8">
    <location>
        <begin position="471"/>
        <end position="493"/>
    </location>
</feature>
<dbReference type="KEGG" id="cmt:CCM_02729"/>
<feature type="region of interest" description="Disordered" evidence="7">
    <location>
        <begin position="372"/>
        <end position="408"/>
    </location>
</feature>
<keyword evidence="6 8" id="KW-0472">Membrane</keyword>
<dbReference type="InParanoid" id="G3JBF1"/>
<dbReference type="NCBIfam" id="TIGR00879">
    <property type="entry name" value="SP"/>
    <property type="match status" value="1"/>
</dbReference>
<evidence type="ECO:0000259" key="9">
    <source>
        <dbReference type="PROSITE" id="PS50850"/>
    </source>
</evidence>
<feature type="transmembrane region" description="Helical" evidence="8">
    <location>
        <begin position="681"/>
        <end position="702"/>
    </location>
</feature>
<evidence type="ECO:0000256" key="1">
    <source>
        <dbReference type="ARBA" id="ARBA00004141"/>
    </source>
</evidence>
<comment type="similarity">
    <text evidence="2">Belongs to the major facilitator superfamily. Sugar transporter (TC 2.A.1.1) family.</text>
</comment>
<evidence type="ECO:0000313" key="10">
    <source>
        <dbReference type="EMBL" id="EGX94458.1"/>
    </source>
</evidence>
<feature type="transmembrane region" description="Helical" evidence="8">
    <location>
        <begin position="777"/>
        <end position="801"/>
    </location>
</feature>
<dbReference type="SUPFAM" id="SSF103473">
    <property type="entry name" value="MFS general substrate transporter"/>
    <property type="match status" value="1"/>
</dbReference>
<keyword evidence="5 8" id="KW-1133">Transmembrane helix</keyword>
<feature type="transmembrane region" description="Helical" evidence="8">
    <location>
        <begin position="421"/>
        <end position="441"/>
    </location>
</feature>
<dbReference type="PRINTS" id="PR00171">
    <property type="entry name" value="SUGRTRNSPORT"/>
</dbReference>
<proteinExistence type="inferred from homology"/>
<dbReference type="InterPro" id="IPR005828">
    <property type="entry name" value="MFS_sugar_transport-like"/>
</dbReference>
<name>G3JBF1_CORMM</name>
<dbReference type="Gene3D" id="1.20.1250.20">
    <property type="entry name" value="MFS general substrate transporter like domains"/>
    <property type="match status" value="1"/>
</dbReference>
<dbReference type="FunFam" id="1.20.1250.20:FF:000078">
    <property type="entry name" value="MFS maltose transporter, putative"/>
    <property type="match status" value="1"/>
</dbReference>
<evidence type="ECO:0000256" key="5">
    <source>
        <dbReference type="ARBA" id="ARBA00022989"/>
    </source>
</evidence>
<gene>
    <name evidence="10" type="ORF">CCM_02729</name>
</gene>
<dbReference type="GO" id="GO:0005351">
    <property type="term" value="F:carbohydrate:proton symporter activity"/>
    <property type="evidence" value="ECO:0007669"/>
    <property type="project" value="TreeGrafter"/>
</dbReference>
<dbReference type="Pfam" id="PF00083">
    <property type="entry name" value="Sugar_tr"/>
    <property type="match status" value="1"/>
</dbReference>
<reference evidence="10 11" key="1">
    <citation type="journal article" date="2011" name="Genome Biol.">
        <title>Genome sequence of the insect pathogenic fungus Cordyceps militaris, a valued traditional Chinese medicine.</title>
        <authorList>
            <person name="Zheng P."/>
            <person name="Xia Y."/>
            <person name="Xiao G."/>
            <person name="Xiong C."/>
            <person name="Hu X."/>
            <person name="Zhang S."/>
            <person name="Zheng H."/>
            <person name="Huang Y."/>
            <person name="Zhou Y."/>
            <person name="Wang S."/>
            <person name="Zhao G.P."/>
            <person name="Liu X."/>
            <person name="St Leger R.J."/>
            <person name="Wang C."/>
        </authorList>
    </citation>
    <scope>NUCLEOTIDE SEQUENCE [LARGE SCALE GENOMIC DNA]</scope>
    <source>
        <strain evidence="10 11">CM01</strain>
    </source>
</reference>
<dbReference type="InterPro" id="IPR003663">
    <property type="entry name" value="Sugar/inositol_transpt"/>
</dbReference>
<evidence type="ECO:0000313" key="11">
    <source>
        <dbReference type="Proteomes" id="UP000001610"/>
    </source>
</evidence>
<keyword evidence="4 8" id="KW-0812">Transmembrane</keyword>
<feature type="transmembrane region" description="Helical" evidence="8">
    <location>
        <begin position="563"/>
        <end position="585"/>
    </location>
</feature>
<sequence length="920" mass="101387">MDACLPAACLQLLLHHHHPATPIQRFRGHQDIKTINQPFVVDGADRSTDSLTSDSLRKTWSSATYSAKALGPLRTAAAWGGGEKPGGRGESSRLTDTFPCPISISSPHQSDAAAAATNQVALSAFAFAFTLAFLTPMPKPTVAVKEEQIGRSPKPLPPSKRRNFWGPKDPEKASINFNKNRLGFLGLIGPPSRHFHRRSPVTTSPRLKSLAPPKLNLGLDDAPSAPPARPELSRSSLSFVFSFGVLVAFSVSIISLGFPRRQLQTSHVSRAGCYTTVDSCVSYRGILLRRLLISCLTRSSAPARRHNSHPCAHVLTVFYTSGCHASEPTTFNRFLRIARLLAILASPRFIDTRGARLHTRLLLGHTLPSHSSIPGGASNPVADVRPSPVSKLADDDENDSHGSATMHIPPRMKTRDRLRHFNGMLIFFMIYMALCAFNYGFDVGTFSGVQGMHSFTRRFGEYNAKKNIFTIPAWLLSIMTATPFLGKAVGCIICGPIAEKWGRKVAIFGLCILSFIGVTLQTSAASAAQFTIGRVFTFAMTGMTIVVVPIFQAEASPRVLRGMFGSTLQAMVVFGQVISTLVTYGTETIESAASWRIPIGLQFVAPCLLCSLLYYLPESPRWLLSRGRREEAIESLGKFRTKTTLEEVSVELDGIALSHTRENQGTWAEVFNAENRRRTAVATLAMFGQQITGQAFASQYAVVFYQSQGFGQSAFLFNVLNSVISLFAVMITWLFVDSTGRRPVLLVGGAFMSFFFYLFGAIGSIPEDSRSGAMTNLMVACLMLFYFFYNLSWAPVSYIIVSEIAAQRVREKTNLFACVISVLTTFTTSYTIPYLISDKYANLGARVGYIYGSTSLVMVIATFFFIPELKGRTLEEVDQLFASARKTYMTLNWNDREDWMKRPDRCRPACQPEQPHNLVV</sequence>
<accession>G3JBF1</accession>
<feature type="transmembrane region" description="Helical" evidence="8">
    <location>
        <begin position="813"/>
        <end position="836"/>
    </location>
</feature>
<keyword evidence="10" id="KW-0762">Sugar transport</keyword>
<dbReference type="GeneID" id="18164756"/>
<feature type="region of interest" description="Disordered" evidence="7">
    <location>
        <begin position="145"/>
        <end position="170"/>
    </location>
</feature>
<dbReference type="GO" id="GO:0016020">
    <property type="term" value="C:membrane"/>
    <property type="evidence" value="ECO:0007669"/>
    <property type="project" value="UniProtKB-SubCell"/>
</dbReference>
<dbReference type="InterPro" id="IPR020846">
    <property type="entry name" value="MFS_dom"/>
</dbReference>
<feature type="transmembrane region" description="Helical" evidence="8">
    <location>
        <begin position="714"/>
        <end position="736"/>
    </location>
</feature>
<dbReference type="OrthoDB" id="6612291at2759"/>
<comment type="subcellular location">
    <subcellularLocation>
        <location evidence="1">Membrane</location>
        <topology evidence="1">Multi-pass membrane protein</topology>
    </subcellularLocation>
</comment>
<feature type="transmembrane region" description="Helical" evidence="8">
    <location>
        <begin position="505"/>
        <end position="525"/>
    </location>
</feature>
<dbReference type="PANTHER" id="PTHR48022:SF77">
    <property type="entry name" value="MAJOR FACILITATOR SUPERFAMILY (MFS) PROFILE DOMAIN-CONTAINING PROTEIN"/>
    <property type="match status" value="1"/>
</dbReference>
<dbReference type="eggNOG" id="KOG0254">
    <property type="taxonomic scope" value="Eukaryota"/>
</dbReference>
<dbReference type="EMBL" id="JH126400">
    <property type="protein sequence ID" value="EGX94458.1"/>
    <property type="molecule type" value="Genomic_DNA"/>
</dbReference>
<dbReference type="RefSeq" id="XP_006667944.1">
    <property type="nucleotide sequence ID" value="XM_006667881.1"/>
</dbReference>
<dbReference type="InterPro" id="IPR036259">
    <property type="entry name" value="MFS_trans_sf"/>
</dbReference>
<dbReference type="Proteomes" id="UP000001610">
    <property type="component" value="Unassembled WGS sequence"/>
</dbReference>
<feature type="region of interest" description="Disordered" evidence="7">
    <location>
        <begin position="196"/>
        <end position="227"/>
    </location>
</feature>
<evidence type="ECO:0000256" key="8">
    <source>
        <dbReference type="SAM" id="Phobius"/>
    </source>
</evidence>
<feature type="transmembrane region" description="Helical" evidence="8">
    <location>
        <begin position="531"/>
        <end position="551"/>
    </location>
</feature>
<keyword evidence="11" id="KW-1185">Reference proteome</keyword>
<evidence type="ECO:0000256" key="7">
    <source>
        <dbReference type="SAM" id="MobiDB-lite"/>
    </source>
</evidence>
<protein>
    <submittedName>
        <fullName evidence="10">Sugar transporter, putative</fullName>
    </submittedName>
</protein>
<evidence type="ECO:0000256" key="2">
    <source>
        <dbReference type="ARBA" id="ARBA00010992"/>
    </source>
</evidence>
<keyword evidence="3" id="KW-0813">Transport</keyword>
<dbReference type="PROSITE" id="PS50850">
    <property type="entry name" value="MFS"/>
    <property type="match status" value="1"/>
</dbReference>
<dbReference type="InterPro" id="IPR050360">
    <property type="entry name" value="MFS_Sugar_Transporters"/>
</dbReference>
<dbReference type="PANTHER" id="PTHR48022">
    <property type="entry name" value="PLASTIDIC GLUCOSE TRANSPORTER 4"/>
    <property type="match status" value="1"/>
</dbReference>